<name>A0A9W8R648_9HYPO</name>
<protein>
    <submittedName>
        <fullName evidence="1">Uncharacterized protein</fullName>
    </submittedName>
</protein>
<dbReference type="Proteomes" id="UP001152087">
    <property type="component" value="Unassembled WGS sequence"/>
</dbReference>
<accession>A0A9W8R648</accession>
<comment type="caution">
    <text evidence="1">The sequence shown here is derived from an EMBL/GenBank/DDBJ whole genome shotgun (WGS) entry which is preliminary data.</text>
</comment>
<keyword evidence="2" id="KW-1185">Reference proteome</keyword>
<gene>
    <name evidence="1" type="ORF">NW755_14958</name>
</gene>
<dbReference type="AlphaFoldDB" id="A0A9W8R648"/>
<evidence type="ECO:0000313" key="1">
    <source>
        <dbReference type="EMBL" id="KAJ4186065.1"/>
    </source>
</evidence>
<evidence type="ECO:0000313" key="2">
    <source>
        <dbReference type="Proteomes" id="UP001152087"/>
    </source>
</evidence>
<reference evidence="1" key="1">
    <citation type="submission" date="2022-09" db="EMBL/GenBank/DDBJ databases">
        <title>Fusarium specimens isolated from Avocado Roots.</title>
        <authorList>
            <person name="Stajich J."/>
            <person name="Roper C."/>
            <person name="Heimlech-Rivalta G."/>
        </authorList>
    </citation>
    <scope>NUCLEOTIDE SEQUENCE</scope>
    <source>
        <strain evidence="1">A02</strain>
    </source>
</reference>
<organism evidence="1 2">
    <name type="scientific">Fusarium falciforme</name>
    <dbReference type="NCBI Taxonomy" id="195108"/>
    <lineage>
        <taxon>Eukaryota</taxon>
        <taxon>Fungi</taxon>
        <taxon>Dikarya</taxon>
        <taxon>Ascomycota</taxon>
        <taxon>Pezizomycotina</taxon>
        <taxon>Sordariomycetes</taxon>
        <taxon>Hypocreomycetidae</taxon>
        <taxon>Hypocreales</taxon>
        <taxon>Nectriaceae</taxon>
        <taxon>Fusarium</taxon>
        <taxon>Fusarium solani species complex</taxon>
    </lineage>
</organism>
<sequence>MRMDGWTIIIDSHVCCTEMCGTGGGERRLRIRGQVYGESAGLKMDHHDNRGCWIVVGGQCETPDIMMDGGTRGFMGDILSGCQEDGIDNL</sequence>
<proteinExistence type="predicted"/>
<dbReference type="EMBL" id="JAOQAV010000021">
    <property type="protein sequence ID" value="KAJ4186065.1"/>
    <property type="molecule type" value="Genomic_DNA"/>
</dbReference>